<dbReference type="GO" id="GO:0009306">
    <property type="term" value="P:protein secretion"/>
    <property type="evidence" value="ECO:0007669"/>
    <property type="project" value="InterPro"/>
</dbReference>
<keyword evidence="2 6" id="KW-0732">Signal</keyword>
<feature type="domain" description="Type II/III secretion system secretin-like" evidence="7">
    <location>
        <begin position="197"/>
        <end position="355"/>
    </location>
</feature>
<accession>A0A532UYB4</accession>
<feature type="region of interest" description="Disordered" evidence="5">
    <location>
        <begin position="377"/>
        <end position="400"/>
    </location>
</feature>
<sequence length="400" mass="44459">MKQFLLCSLLLWILTLPLSGQNRLPTGYTSADEIITLSPDMSFAEAFEILSKISGAKEDKIIIDPNKRQGRIDVQIVNLPWKNAFEVILKAHRLEYKEHEKFYEVIGGSEITEPDKENITLSSREVRIEAIFFEGDRSALAESGIDWSFLQSSNTFSTTIGMKGATGVSDDIVEGDFSFTNNNGGSEIGISGMFRAFEAANLGRILAQPQIVVVSGRQGRIQVGQDFSIKTRDFAGNIIDNFFSTGTILTVTPVVIIEDNIPLIHLKIQAERSSAVPDEVSTTINKSEAKTDVILVNGESTTVGGLFSREYTTLRKGIPFLKDLPWWFLGLRYVFGQNLRSTVDKELLVILRASLLPDLRTRALEAGARANSDLFKEQRKESVEDLDKSWERGVNSLDGK</sequence>
<organism evidence="8 9">
    <name type="scientific">candidate division LCP-89 bacterium B3_LCP</name>
    <dbReference type="NCBI Taxonomy" id="2012998"/>
    <lineage>
        <taxon>Bacteria</taxon>
        <taxon>Pseudomonadati</taxon>
        <taxon>Bacteria division LCP-89</taxon>
    </lineage>
</organism>
<dbReference type="InterPro" id="IPR050810">
    <property type="entry name" value="Bact_Secretion_Sys_Channel"/>
</dbReference>
<dbReference type="PANTHER" id="PTHR30332:SF24">
    <property type="entry name" value="SECRETIN GSPD-RELATED"/>
    <property type="match status" value="1"/>
</dbReference>
<evidence type="ECO:0000256" key="1">
    <source>
        <dbReference type="ARBA" id="ARBA00004370"/>
    </source>
</evidence>
<dbReference type="GO" id="GO:0016020">
    <property type="term" value="C:membrane"/>
    <property type="evidence" value="ECO:0007669"/>
    <property type="project" value="UniProtKB-SubCell"/>
</dbReference>
<comment type="caution">
    <text evidence="8">The sequence shown here is derived from an EMBL/GenBank/DDBJ whole genome shotgun (WGS) entry which is preliminary data.</text>
</comment>
<keyword evidence="3" id="KW-0472">Membrane</keyword>
<evidence type="ECO:0000256" key="3">
    <source>
        <dbReference type="ARBA" id="ARBA00023136"/>
    </source>
</evidence>
<dbReference type="EMBL" id="NJBN01000007">
    <property type="protein sequence ID" value="TKJ39737.1"/>
    <property type="molecule type" value="Genomic_DNA"/>
</dbReference>
<proteinExistence type="inferred from homology"/>
<evidence type="ECO:0000313" key="9">
    <source>
        <dbReference type="Proteomes" id="UP000319619"/>
    </source>
</evidence>
<protein>
    <recommendedName>
        <fullName evidence="7">Type II/III secretion system secretin-like domain-containing protein</fullName>
    </recommendedName>
</protein>
<dbReference type="PANTHER" id="PTHR30332">
    <property type="entry name" value="PROBABLE GENERAL SECRETION PATHWAY PROTEIN D"/>
    <property type="match status" value="1"/>
</dbReference>
<evidence type="ECO:0000259" key="7">
    <source>
        <dbReference type="Pfam" id="PF00263"/>
    </source>
</evidence>
<feature type="chain" id="PRO_5021787733" description="Type II/III secretion system secretin-like domain-containing protein" evidence="6">
    <location>
        <begin position="21"/>
        <end position="400"/>
    </location>
</feature>
<evidence type="ECO:0000256" key="2">
    <source>
        <dbReference type="ARBA" id="ARBA00022729"/>
    </source>
</evidence>
<feature type="signal peptide" evidence="6">
    <location>
        <begin position="1"/>
        <end position="20"/>
    </location>
</feature>
<dbReference type="Proteomes" id="UP000319619">
    <property type="component" value="Unassembled WGS sequence"/>
</dbReference>
<name>A0A532UYB4_UNCL8</name>
<evidence type="ECO:0000256" key="5">
    <source>
        <dbReference type="SAM" id="MobiDB-lite"/>
    </source>
</evidence>
<comment type="subcellular location">
    <subcellularLocation>
        <location evidence="1">Membrane</location>
    </subcellularLocation>
</comment>
<dbReference type="Pfam" id="PF00263">
    <property type="entry name" value="Secretin"/>
    <property type="match status" value="1"/>
</dbReference>
<dbReference type="GO" id="GO:0015627">
    <property type="term" value="C:type II protein secretion system complex"/>
    <property type="evidence" value="ECO:0007669"/>
    <property type="project" value="TreeGrafter"/>
</dbReference>
<dbReference type="InterPro" id="IPR004846">
    <property type="entry name" value="T2SS/T3SS_dom"/>
</dbReference>
<evidence type="ECO:0000256" key="4">
    <source>
        <dbReference type="RuleBase" id="RU004003"/>
    </source>
</evidence>
<gene>
    <name evidence="8" type="ORF">CEE37_10695</name>
</gene>
<evidence type="ECO:0000313" key="8">
    <source>
        <dbReference type="EMBL" id="TKJ39737.1"/>
    </source>
</evidence>
<evidence type="ECO:0000256" key="6">
    <source>
        <dbReference type="SAM" id="SignalP"/>
    </source>
</evidence>
<feature type="compositionally biased region" description="Basic and acidic residues" evidence="5">
    <location>
        <begin position="377"/>
        <end position="391"/>
    </location>
</feature>
<reference evidence="8 9" key="1">
    <citation type="submission" date="2017-06" db="EMBL/GenBank/DDBJ databases">
        <title>Novel microbial phyla capable of carbon fixation and sulfur reduction in deep-sea sediments.</title>
        <authorList>
            <person name="Huang J."/>
            <person name="Baker B."/>
            <person name="Wang Y."/>
        </authorList>
    </citation>
    <scope>NUCLEOTIDE SEQUENCE [LARGE SCALE GENOMIC DNA]</scope>
    <source>
        <strain evidence="8">B3_LCP</strain>
    </source>
</reference>
<dbReference type="AlphaFoldDB" id="A0A532UYB4"/>
<comment type="similarity">
    <text evidence="4">Belongs to the bacterial secretin family.</text>
</comment>